<dbReference type="PANTHER" id="PTHR12697:SF5">
    <property type="entry name" value="DEOXYHYPUSINE HYDROXYLASE"/>
    <property type="match status" value="1"/>
</dbReference>
<reference evidence="4" key="1">
    <citation type="submission" date="2019-02" db="EMBL/GenBank/DDBJ databases">
        <authorList>
            <person name="Gruber-Vodicka R. H."/>
            <person name="Seah K. B. B."/>
        </authorList>
    </citation>
    <scope>NUCLEOTIDE SEQUENCE</scope>
    <source>
        <strain evidence="3">BECK_BZ163</strain>
        <strain evidence="5">BECK_BZ164</strain>
        <strain evidence="4">BECK_BZ165</strain>
    </source>
</reference>
<dbReference type="EMBL" id="CAADEZ010000169">
    <property type="protein sequence ID" value="VFJ56493.1"/>
    <property type="molecule type" value="Genomic_DNA"/>
</dbReference>
<dbReference type="InterPro" id="IPR049052">
    <property type="entry name" value="nSTAND1"/>
</dbReference>
<sequence>MPHQNPYKGLNPYEEADHDRFFGREEDCARLIDKILANPFTLLLAETGVGKSSLLQAAVLPRLKHPEHHNVDVVYYKDWVLPDPARRVKQEILQTLQGQGAMPANPQSQEILAEDLAGFLQLCSYFTRPPLILVLDQFEEFFRYQRHTADFEPFVAELAALVRQRAVPVKLVLSMREDFALEMNAFRPHLHKQVFENYYRLEKLDREGAEQAIENPVKIQGFRYEHLLVRELLRDLVLRERNRLSDSAIPLAQSRVEAPYLQIVCQQLWEIGRSDPAKVLRLAVYRAHGGAGKLLENYVSGRLSRLSLPQRRLASGAFDHLVTREGTKTARTVENLATALNAREKDLAPVLETLHEARILRHQNRTNLKTQQPEDWYELYHDLFSDSIGQWNRVFKNRERNRRAVKMAAASVLIGAALYGAYDTVTYFTHRHLASSLRGGPLERVELFQGKAGRAPLFFHKKFIAETDLLSAHIEPHLRFKEKGLDDPARLVTETTTNRGLVDGIETHWANGNVETALDLADKLISSGNPVRSREIIQWLEKLPSHAGEDLLREHLEGAGEGSGLEEALIIALMGRRTFDIPAVYGGMLSTLEMLFLSGGEFTPSSPIDLSAWQESLAPHLLANLSEAEQPDAKQRYRAARALAWTGDSHHVPALIRLVRDDPDPTVRRVAAYYLLEEFSAHLSLHPEHLLPLTNVPDLDTPEVFALLSLGLGTEIQETVLPVLVRITENLGSALGGDQGFETEYNLWLGRIGSLHVTLDPIAYLSGRLRELDTEAVHPILATLFELDDADILVALIPTIGQSNIQVFTPALIGFLGHADSDVRREAAAILGKWRVTRAVEPLLALSEDPNEYVRFAVVNALGNMLAPKPQDNGHAGAIVASDHEGDPAQPGANEASPGPHPRNNLSRKIIAALIDRLHDRSEGVRQSTIQNLGRIGDENAVDALHRHLENPVLGTEERWYVRMALWRLGIRHRRSDAHRPILDLVRAGELGSRVPNSLVEFLADEPRLDDYLLADREVTLAVIGGLLNDSFYGSRTIQYLNRLFSKIGDLKTARALLFDAIKGASEQELEAISANLSYLDEPFSTLLWPYWLQSGNGQIITEDRRRGDFEKRIDTGFEADELIGLVDNPGNVLTEMRLVPRLGSLGNENAIPPLKALMDNPEIGEGLQREAAGALAGLGDGHGLPILNEAMAGDRRADGGSTGAWRGIATQGDVAALRAERAGGGDDVKFAIDLAQVGTPSRIVPLLATVTANPDYTARAGIFRATGDLGSARTLPVLSDGLRDRVLRVREGSADALARMGNVHTLRNLAESADSVFARRQRRYGNRKAEFGSSPKVIAKGLGKMGHVESAEHILSLLKNAKLRRDRYSIEAIANALSRTARQRHIPAIIPLLDAPEEGVRRIAVQTLGEIGNPGTAQSIRERVALFLPADPDNNTPKPRLPQALAIELLGGGFLADAVLALGKLGEIEDEALVVALLTEDIPLLNWNNELDQELIDHSRLSAAVSLLAWNNEAGLPLIEEQAQSQRFAGRKELAELLGRVPSPAGIHILGQLVDDPFFSVKEAAIHALGRSAGHHQSIGVLADLDELLDRPNARLQTAAANAIGAFFDTAHRNGYWPSGACKSTPCKETSPEEITARTASIEHLARAAREVERPLRARFAALEALEAIAAPNQTPNQPAAHPVAAAVFAIARADREYSGKEPYLGIRTLNLLGKLGAGDAKPQVLDWMDGWLHEIERDYAPWRKARDSEPPKGSDAQNAGKGTPAPKAGPGPAGFYWAFELAFNRARIDPENRGLEMLGSPLADVRWGAWMGIGMEGSTELLQRVFDAWRESEEPLFRQAAYKAMNEILIHLEIVGGAGERQALQAFIPAMGQIPIADRAGVCTRVDWTLSKLAQRDGYEYEGIPAGVCPALL</sequence>
<dbReference type="InterPro" id="IPR011989">
    <property type="entry name" value="ARM-like"/>
</dbReference>
<dbReference type="PROSITE" id="PS50176">
    <property type="entry name" value="ARM_REPEAT"/>
    <property type="match status" value="1"/>
</dbReference>
<dbReference type="GO" id="GO:0016491">
    <property type="term" value="F:oxidoreductase activity"/>
    <property type="evidence" value="ECO:0007669"/>
    <property type="project" value="TreeGrafter"/>
</dbReference>
<dbReference type="Gene3D" id="3.40.50.300">
    <property type="entry name" value="P-loop containing nucleotide triphosphate hydrolases"/>
    <property type="match status" value="1"/>
</dbReference>
<dbReference type="PANTHER" id="PTHR12697">
    <property type="entry name" value="PBS LYASE HEAT-LIKE PROTEIN"/>
    <property type="match status" value="1"/>
</dbReference>
<feature type="region of interest" description="Disordered" evidence="1">
    <location>
        <begin position="873"/>
        <end position="904"/>
    </location>
</feature>
<protein>
    <submittedName>
        <fullName evidence="4">HEAT repeat</fullName>
    </submittedName>
</protein>
<dbReference type="EMBL" id="CAADFA010000184">
    <property type="protein sequence ID" value="VFJ56765.1"/>
    <property type="molecule type" value="Genomic_DNA"/>
</dbReference>
<evidence type="ECO:0000259" key="2">
    <source>
        <dbReference type="Pfam" id="PF20703"/>
    </source>
</evidence>
<evidence type="ECO:0000256" key="1">
    <source>
        <dbReference type="SAM" id="MobiDB-lite"/>
    </source>
</evidence>
<dbReference type="EMBL" id="CAADFL010000190">
    <property type="protein sequence ID" value="VFK11540.1"/>
    <property type="molecule type" value="Genomic_DNA"/>
</dbReference>
<dbReference type="SUPFAM" id="SSF52540">
    <property type="entry name" value="P-loop containing nucleoside triphosphate hydrolases"/>
    <property type="match status" value="1"/>
</dbReference>
<accession>A0A450SS71</accession>
<name>A0A450SS71_9GAMM</name>
<feature type="compositionally biased region" description="Basic and acidic residues" evidence="1">
    <location>
        <begin position="1744"/>
        <end position="1754"/>
    </location>
</feature>
<proteinExistence type="predicted"/>
<dbReference type="Pfam" id="PF13646">
    <property type="entry name" value="HEAT_2"/>
    <property type="match status" value="3"/>
</dbReference>
<gene>
    <name evidence="3" type="ORF">BECKFM1743A_GA0114220_101692</name>
    <name evidence="5" type="ORF">BECKFM1743B_GA0114221_101901</name>
    <name evidence="4" type="ORF">BECKFM1743C_GA0114222_101841</name>
</gene>
<dbReference type="Pfam" id="PF20703">
    <property type="entry name" value="nSTAND1"/>
    <property type="match status" value="1"/>
</dbReference>
<dbReference type="SMART" id="SM00567">
    <property type="entry name" value="EZ_HEAT"/>
    <property type="match status" value="8"/>
</dbReference>
<dbReference type="SUPFAM" id="SSF48371">
    <property type="entry name" value="ARM repeat"/>
    <property type="match status" value="2"/>
</dbReference>
<dbReference type="InterPro" id="IPR016024">
    <property type="entry name" value="ARM-type_fold"/>
</dbReference>
<dbReference type="InterPro" id="IPR000225">
    <property type="entry name" value="Armadillo"/>
</dbReference>
<evidence type="ECO:0000313" key="3">
    <source>
        <dbReference type="EMBL" id="VFJ56493.1"/>
    </source>
</evidence>
<dbReference type="InterPro" id="IPR027417">
    <property type="entry name" value="P-loop_NTPase"/>
</dbReference>
<dbReference type="InterPro" id="IPR004155">
    <property type="entry name" value="PBS_lyase_HEAT"/>
</dbReference>
<evidence type="ECO:0000313" key="5">
    <source>
        <dbReference type="EMBL" id="VFK11540.1"/>
    </source>
</evidence>
<organism evidence="4">
    <name type="scientific">Candidatus Kentrum sp. FM</name>
    <dbReference type="NCBI Taxonomy" id="2126340"/>
    <lineage>
        <taxon>Bacteria</taxon>
        <taxon>Pseudomonadati</taxon>
        <taxon>Pseudomonadota</taxon>
        <taxon>Gammaproteobacteria</taxon>
        <taxon>Candidatus Kentrum</taxon>
    </lineage>
</organism>
<feature type="region of interest" description="Disordered" evidence="1">
    <location>
        <begin position="1744"/>
        <end position="1769"/>
    </location>
</feature>
<feature type="domain" description="Novel STAND NTPase 1" evidence="2">
    <location>
        <begin position="6"/>
        <end position="406"/>
    </location>
</feature>
<evidence type="ECO:0000313" key="4">
    <source>
        <dbReference type="EMBL" id="VFJ56765.1"/>
    </source>
</evidence>
<dbReference type="Gene3D" id="1.25.10.10">
    <property type="entry name" value="Leucine-rich Repeat Variant"/>
    <property type="match status" value="5"/>
</dbReference>